<reference evidence="2" key="1">
    <citation type="submission" date="2018-05" db="EMBL/GenBank/DDBJ databases">
        <authorList>
            <person name="Lanie J.A."/>
            <person name="Ng W.-L."/>
            <person name="Kazmierczak K.M."/>
            <person name="Andrzejewski T.M."/>
            <person name="Davidsen T.M."/>
            <person name="Wayne K.J."/>
            <person name="Tettelin H."/>
            <person name="Glass J.I."/>
            <person name="Rusch D."/>
            <person name="Podicherti R."/>
            <person name="Tsui H.-C.T."/>
            <person name="Winkler M.E."/>
        </authorList>
    </citation>
    <scope>NUCLEOTIDE SEQUENCE</scope>
</reference>
<keyword evidence="1" id="KW-0812">Transmembrane</keyword>
<dbReference type="EMBL" id="UINC01000827">
    <property type="protein sequence ID" value="SUZ61803.1"/>
    <property type="molecule type" value="Genomic_DNA"/>
</dbReference>
<accession>A0A381P853</accession>
<name>A0A381P853_9ZZZZ</name>
<feature type="transmembrane region" description="Helical" evidence="1">
    <location>
        <begin position="76"/>
        <end position="95"/>
    </location>
</feature>
<evidence type="ECO:0000313" key="2">
    <source>
        <dbReference type="EMBL" id="SUZ61803.1"/>
    </source>
</evidence>
<feature type="transmembrane region" description="Helical" evidence="1">
    <location>
        <begin position="49"/>
        <end position="70"/>
    </location>
</feature>
<protein>
    <recommendedName>
        <fullName evidence="3">DUF983 domain-containing protein</fullName>
    </recommendedName>
</protein>
<organism evidence="2">
    <name type="scientific">marine metagenome</name>
    <dbReference type="NCBI Taxonomy" id="408172"/>
    <lineage>
        <taxon>unclassified sequences</taxon>
        <taxon>metagenomes</taxon>
        <taxon>ecological metagenomes</taxon>
    </lineage>
</organism>
<evidence type="ECO:0008006" key="3">
    <source>
        <dbReference type="Google" id="ProtNLM"/>
    </source>
</evidence>
<sequence length="121" mass="13686">MGSDRPTWRDRYPEEVTCVRCLEVHDQMYLDRLLWCDRCRIRARNRASWWGWGGGLAFGVGVAIYVWTVIQPTDLVIGGWFGTIAAAIWIGSKVAREIIYGAMRFRNARAVEATPPALGSP</sequence>
<dbReference type="AlphaFoldDB" id="A0A381P853"/>
<evidence type="ECO:0000256" key="1">
    <source>
        <dbReference type="SAM" id="Phobius"/>
    </source>
</evidence>
<keyword evidence="1" id="KW-1133">Transmembrane helix</keyword>
<keyword evidence="1" id="KW-0472">Membrane</keyword>
<gene>
    <name evidence="2" type="ORF">METZ01_LOCUS14657</name>
</gene>
<proteinExistence type="predicted"/>